<feature type="transmembrane region" description="Helical" evidence="6">
    <location>
        <begin position="41"/>
        <end position="59"/>
    </location>
</feature>
<comment type="similarity">
    <text evidence="2 6">Belongs to the 4-toluene sulfonate uptake permease (TSUP) (TC 2.A.102) family.</text>
</comment>
<keyword evidence="3 6" id="KW-0812">Transmembrane</keyword>
<feature type="transmembrane region" description="Helical" evidence="6">
    <location>
        <begin position="176"/>
        <end position="194"/>
    </location>
</feature>
<feature type="transmembrane region" description="Helical" evidence="6">
    <location>
        <begin position="137"/>
        <end position="170"/>
    </location>
</feature>
<keyword evidence="4 6" id="KW-1133">Transmembrane helix</keyword>
<dbReference type="RefSeq" id="WP_068538608.1">
    <property type="nucleotide sequence ID" value="NZ_CAUPHE010000037.1"/>
</dbReference>
<keyword evidence="6" id="KW-1003">Cell membrane</keyword>
<reference evidence="7" key="1">
    <citation type="submission" date="2023-05" db="EMBL/GenBank/DDBJ databases">
        <title>Genomic Catalog of Human Bladder Bacteria.</title>
        <authorList>
            <person name="Du J."/>
        </authorList>
    </citation>
    <scope>NUCLEOTIDE SEQUENCE</scope>
    <source>
        <strain evidence="7">UMB1304A</strain>
    </source>
</reference>
<evidence type="ECO:0000313" key="8">
    <source>
        <dbReference type="Proteomes" id="UP001225576"/>
    </source>
</evidence>
<evidence type="ECO:0000256" key="1">
    <source>
        <dbReference type="ARBA" id="ARBA00004141"/>
    </source>
</evidence>
<dbReference type="Pfam" id="PF01925">
    <property type="entry name" value="TauE"/>
    <property type="match status" value="1"/>
</dbReference>
<dbReference type="PANTHER" id="PTHR43701">
    <property type="entry name" value="MEMBRANE TRANSPORTER PROTEIN MJ0441-RELATED"/>
    <property type="match status" value="1"/>
</dbReference>
<feature type="transmembrane region" description="Helical" evidence="6">
    <location>
        <begin position="7"/>
        <end position="35"/>
    </location>
</feature>
<sequence>MILAAVIGLAVGVVVGMLGAGGGILSVPILVYILGQEPHQATAASLVIVALTACVSIIPHARAGRVRWRDGLIFAALSALGSFAGARASALVAPTVLMVSFGVMLSVVAVVMLRKAWKMRRDAGDMPGGEARGASPLVLLAVATLTGVLTGFFGVGGGFVVVPALVLVLHFSPKKATGTSLLVMIIASLMGLLGRIGTGVELNWDIALAFAAASMCGGLVGARLTTRVRESTLTLAFGILLAGVALGTLVEALPGVIRG</sequence>
<dbReference type="InterPro" id="IPR002781">
    <property type="entry name" value="TM_pro_TauE-like"/>
</dbReference>
<evidence type="ECO:0000256" key="6">
    <source>
        <dbReference type="RuleBase" id="RU363041"/>
    </source>
</evidence>
<feature type="transmembrane region" description="Helical" evidence="6">
    <location>
        <begin position="96"/>
        <end position="117"/>
    </location>
</feature>
<comment type="caution">
    <text evidence="7">The sequence shown here is derived from an EMBL/GenBank/DDBJ whole genome shotgun (WGS) entry which is preliminary data.</text>
</comment>
<dbReference type="AlphaFoldDB" id="A0AAW6ZH85"/>
<feature type="transmembrane region" description="Helical" evidence="6">
    <location>
        <begin position="206"/>
        <end position="224"/>
    </location>
</feature>
<evidence type="ECO:0000256" key="2">
    <source>
        <dbReference type="ARBA" id="ARBA00009142"/>
    </source>
</evidence>
<evidence type="ECO:0000256" key="5">
    <source>
        <dbReference type="ARBA" id="ARBA00023136"/>
    </source>
</evidence>
<name>A0AAW6ZH85_9ACTO</name>
<feature type="transmembrane region" description="Helical" evidence="6">
    <location>
        <begin position="236"/>
        <end position="257"/>
    </location>
</feature>
<dbReference type="EMBL" id="JASPDQ010000007">
    <property type="protein sequence ID" value="MDK8601684.1"/>
    <property type="molecule type" value="Genomic_DNA"/>
</dbReference>
<proteinExistence type="inferred from homology"/>
<dbReference type="GO" id="GO:0005886">
    <property type="term" value="C:plasma membrane"/>
    <property type="evidence" value="ECO:0007669"/>
    <property type="project" value="UniProtKB-SubCell"/>
</dbReference>
<comment type="subcellular location">
    <subcellularLocation>
        <location evidence="6">Cell membrane</location>
        <topology evidence="6">Multi-pass membrane protein</topology>
    </subcellularLocation>
    <subcellularLocation>
        <location evidence="1">Membrane</location>
        <topology evidence="1">Multi-pass membrane protein</topology>
    </subcellularLocation>
</comment>
<organism evidence="7 8">
    <name type="scientific">Trueperella bernardiae</name>
    <dbReference type="NCBI Taxonomy" id="59561"/>
    <lineage>
        <taxon>Bacteria</taxon>
        <taxon>Bacillati</taxon>
        <taxon>Actinomycetota</taxon>
        <taxon>Actinomycetes</taxon>
        <taxon>Actinomycetales</taxon>
        <taxon>Actinomycetaceae</taxon>
        <taxon>Trueperella</taxon>
    </lineage>
</organism>
<evidence type="ECO:0000313" key="7">
    <source>
        <dbReference type="EMBL" id="MDK8601684.1"/>
    </source>
</evidence>
<dbReference type="InterPro" id="IPR051598">
    <property type="entry name" value="TSUP/Inactive_protease-like"/>
</dbReference>
<evidence type="ECO:0000256" key="3">
    <source>
        <dbReference type="ARBA" id="ARBA00022692"/>
    </source>
</evidence>
<dbReference type="Proteomes" id="UP001225576">
    <property type="component" value="Unassembled WGS sequence"/>
</dbReference>
<protein>
    <recommendedName>
        <fullName evidence="6">Probable membrane transporter protein</fullName>
    </recommendedName>
</protein>
<evidence type="ECO:0000256" key="4">
    <source>
        <dbReference type="ARBA" id="ARBA00022989"/>
    </source>
</evidence>
<accession>A0AAW6ZH85</accession>
<feature type="transmembrane region" description="Helical" evidence="6">
    <location>
        <begin position="71"/>
        <end position="90"/>
    </location>
</feature>
<dbReference type="PANTHER" id="PTHR43701:SF2">
    <property type="entry name" value="MEMBRANE TRANSPORTER PROTEIN YJNA-RELATED"/>
    <property type="match status" value="1"/>
</dbReference>
<gene>
    <name evidence="7" type="ORF">QP858_04305</name>
</gene>
<keyword evidence="5 6" id="KW-0472">Membrane</keyword>